<dbReference type="InterPro" id="IPR013783">
    <property type="entry name" value="Ig-like_fold"/>
</dbReference>
<dbReference type="SUPFAM" id="SSF50370">
    <property type="entry name" value="Ricin B-like lectins"/>
    <property type="match status" value="1"/>
</dbReference>
<dbReference type="InterPro" id="IPR013780">
    <property type="entry name" value="Glyco_hydro_b"/>
</dbReference>
<comment type="caution">
    <text evidence="1">The sequence shown here is derived from an EMBL/GenBank/DDBJ whole genome shotgun (WGS) entry which is preliminary data.</text>
</comment>
<reference evidence="1 2" key="1">
    <citation type="submission" date="2024-09" db="EMBL/GenBank/DDBJ databases">
        <authorList>
            <person name="Lee S.D."/>
        </authorList>
    </citation>
    <scope>NUCLEOTIDE SEQUENCE [LARGE SCALE GENOMIC DNA]</scope>
    <source>
        <strain evidence="1 2">N1-1</strain>
    </source>
</reference>
<keyword evidence="2" id="KW-1185">Reference proteome</keyword>
<dbReference type="SUPFAM" id="SSF51011">
    <property type="entry name" value="Glycosyl hydrolase domain"/>
    <property type="match status" value="1"/>
</dbReference>
<dbReference type="Gene3D" id="2.60.40.1180">
    <property type="entry name" value="Golgi alpha-mannosidase II"/>
    <property type="match status" value="1"/>
</dbReference>
<name>A0ABV6VK12_9ACTN</name>
<evidence type="ECO:0000313" key="1">
    <source>
        <dbReference type="EMBL" id="MFC1414033.1"/>
    </source>
</evidence>
<dbReference type="InterPro" id="IPR039514">
    <property type="entry name" value="6GAL-like"/>
</dbReference>
<dbReference type="Gene3D" id="2.80.10.50">
    <property type="match status" value="1"/>
</dbReference>
<dbReference type="SUPFAM" id="SSF51445">
    <property type="entry name" value="(Trans)glycosidases"/>
    <property type="match status" value="1"/>
</dbReference>
<dbReference type="SMART" id="SM00458">
    <property type="entry name" value="RICIN"/>
    <property type="match status" value="1"/>
</dbReference>
<dbReference type="Pfam" id="PF14200">
    <property type="entry name" value="RicinB_lectin_2"/>
    <property type="match status" value="1"/>
</dbReference>
<accession>A0ABV6VK12</accession>
<proteinExistence type="predicted"/>
<gene>
    <name evidence="1" type="ORF">ACEZDG_32710</name>
</gene>
<dbReference type="InterPro" id="IPR035992">
    <property type="entry name" value="Ricin_B-like_lectins"/>
</dbReference>
<dbReference type="CDD" id="cd00161">
    <property type="entry name" value="beta-trefoil_Ricin-like"/>
    <property type="match status" value="1"/>
</dbReference>
<dbReference type="Gene3D" id="3.20.20.80">
    <property type="entry name" value="Glycosidases"/>
    <property type="match status" value="1"/>
</dbReference>
<dbReference type="InterPro" id="IPR001139">
    <property type="entry name" value="Glyco_hydro_30"/>
</dbReference>
<dbReference type="PANTHER" id="PTHR11069:SF23">
    <property type="entry name" value="LYSOSOMAL ACID GLUCOSYLCERAMIDASE"/>
    <property type="match status" value="1"/>
</dbReference>
<dbReference type="InterPro" id="IPR017853">
    <property type="entry name" value="GH"/>
</dbReference>
<evidence type="ECO:0000313" key="2">
    <source>
        <dbReference type="Proteomes" id="UP001592582"/>
    </source>
</evidence>
<protein>
    <submittedName>
        <fullName evidence="1">RICIN domain-containing protein</fullName>
    </submittedName>
</protein>
<dbReference type="Pfam" id="PF05345">
    <property type="entry name" value="He_PIG"/>
    <property type="match status" value="1"/>
</dbReference>
<dbReference type="InterPro" id="IPR000772">
    <property type="entry name" value="Ricin_B_lectin"/>
</dbReference>
<dbReference type="InterPro" id="IPR015919">
    <property type="entry name" value="Cadherin-like_sf"/>
</dbReference>
<dbReference type="PROSITE" id="PS50231">
    <property type="entry name" value="RICIN_B_LECTIN"/>
    <property type="match status" value="1"/>
</dbReference>
<sequence length="726" mass="74050">MPAPKRRTQRRKGVSLAAGLSVLVTCALAVVVPSGPAYAADSASINGATTYQTMAGFGASEAFGEAGTVMNASASVQQQALADLYSPTTGAGLTILRNEIGADPGNTIEPNSPGGPNGTPTYLPMSQTGQDQGQLWFAQQIKSRFGVTNVYADAWSAPGYMKTNGSADNGGQVCGSAGASCSSGDWRQAYANYLVQYAKDYAAAGVPLTYLGPSNEPDYTTNYDSMSMSPAQMASVLDVLGPTMKNSGLATQLSCCAATGWPVAGQYAAAIEADPTALADTAVATGHGYSGAPTSPLPGWNKPAWETEWSTFEGFSTAWDDGSDASGMTWAQHIHQGLTGANLSAYLYWWGSTTPSENGDNEGLLEINGNSVVPTGRLWAFANYSRYIHPGAVRIGASSSNNSVELSAFRNTDGSLAVVALNTGGSADTIGYSLANTGVANGATVTPYLTNGSNNVAAQAATTVAGGAFTGTVPARSLVTYVIPGGGVSGNTVTVTSPGAMTGTVGQSVNGLQIQGTDSASGQTLTYTANGLPNGLSISSSGLITGTPNAAGTFNVKVTATDPTGASGSASFTWTINGSTGSGFPSGYHTLVIAKNSLCLDVYGNTGNTGAVIDQWTCNGQGNQRFQFVPVSGGYGELQAQNSGQDVTVANGSTAQGTPDIVQQPVNGSAAGLWLPQQQSDGSWQFKNQNSGLCLDVYGAGSNTGQQLDQWPCKNAPGTNQDFNAR</sequence>
<dbReference type="PANTHER" id="PTHR11069">
    <property type="entry name" value="GLUCOSYLCERAMIDASE"/>
    <property type="match status" value="1"/>
</dbReference>
<dbReference type="Proteomes" id="UP001592582">
    <property type="component" value="Unassembled WGS sequence"/>
</dbReference>
<dbReference type="SUPFAM" id="SSF49313">
    <property type="entry name" value="Cadherin-like"/>
    <property type="match status" value="1"/>
</dbReference>
<dbReference type="EMBL" id="JBHEZX010000020">
    <property type="protein sequence ID" value="MFC1414033.1"/>
    <property type="molecule type" value="Genomic_DNA"/>
</dbReference>
<dbReference type="InterPro" id="IPR033452">
    <property type="entry name" value="GH30_C"/>
</dbReference>
<dbReference type="Pfam" id="PF14587">
    <property type="entry name" value="Glyco_hydr_30_2"/>
    <property type="match status" value="1"/>
</dbReference>
<dbReference type="Pfam" id="PF17189">
    <property type="entry name" value="Glyco_hydro_30C"/>
    <property type="match status" value="1"/>
</dbReference>
<dbReference type="Gene3D" id="2.60.40.10">
    <property type="entry name" value="Immunoglobulins"/>
    <property type="match status" value="1"/>
</dbReference>
<organism evidence="1 2">
    <name type="scientific">Streptacidiphilus alkalitolerans</name>
    <dbReference type="NCBI Taxonomy" id="3342712"/>
    <lineage>
        <taxon>Bacteria</taxon>
        <taxon>Bacillati</taxon>
        <taxon>Actinomycetota</taxon>
        <taxon>Actinomycetes</taxon>
        <taxon>Kitasatosporales</taxon>
        <taxon>Streptomycetaceae</taxon>
        <taxon>Streptacidiphilus</taxon>
    </lineage>
</organism>